<name>A0A9P6QHD9_9FUNG</name>
<dbReference type="OrthoDB" id="2419654at2759"/>
<organism evidence="2 3">
    <name type="scientific">Actinomortierella ambigua</name>
    <dbReference type="NCBI Taxonomy" id="1343610"/>
    <lineage>
        <taxon>Eukaryota</taxon>
        <taxon>Fungi</taxon>
        <taxon>Fungi incertae sedis</taxon>
        <taxon>Mucoromycota</taxon>
        <taxon>Mortierellomycotina</taxon>
        <taxon>Mortierellomycetes</taxon>
        <taxon>Mortierellales</taxon>
        <taxon>Mortierellaceae</taxon>
        <taxon>Actinomortierella</taxon>
    </lineage>
</organism>
<evidence type="ECO:0000313" key="3">
    <source>
        <dbReference type="Proteomes" id="UP000807716"/>
    </source>
</evidence>
<dbReference type="EMBL" id="JAAAJB010000097">
    <property type="protein sequence ID" value="KAG0266265.1"/>
    <property type="molecule type" value="Genomic_DNA"/>
</dbReference>
<comment type="caution">
    <text evidence="2">The sequence shown here is derived from an EMBL/GenBank/DDBJ whole genome shotgun (WGS) entry which is preliminary data.</text>
</comment>
<accession>A0A9P6QHD9</accession>
<protein>
    <submittedName>
        <fullName evidence="2">Uncharacterized protein</fullName>
    </submittedName>
</protein>
<dbReference type="Proteomes" id="UP000807716">
    <property type="component" value="Unassembled WGS sequence"/>
</dbReference>
<sequence length="107" mass="12015">MKIASISAAFLLVAVVAAQQKINVINKTPNDIWVKIPAQGAGQNDGFMKIRAGLNLQFTRENPTIAYVDQNDQRDLRVIRVDPGNTYQIGADLPKRTATFREEWFLQ</sequence>
<dbReference type="AlphaFoldDB" id="A0A9P6QHD9"/>
<evidence type="ECO:0000256" key="1">
    <source>
        <dbReference type="SAM" id="SignalP"/>
    </source>
</evidence>
<keyword evidence="1" id="KW-0732">Signal</keyword>
<feature type="signal peptide" evidence="1">
    <location>
        <begin position="1"/>
        <end position="18"/>
    </location>
</feature>
<evidence type="ECO:0000313" key="2">
    <source>
        <dbReference type="EMBL" id="KAG0266265.1"/>
    </source>
</evidence>
<proteinExistence type="predicted"/>
<gene>
    <name evidence="2" type="ORF">DFQ27_009892</name>
</gene>
<reference evidence="2" key="1">
    <citation type="journal article" date="2020" name="Fungal Divers.">
        <title>Resolving the Mortierellaceae phylogeny through synthesis of multi-gene phylogenetics and phylogenomics.</title>
        <authorList>
            <person name="Vandepol N."/>
            <person name="Liber J."/>
            <person name="Desiro A."/>
            <person name="Na H."/>
            <person name="Kennedy M."/>
            <person name="Barry K."/>
            <person name="Grigoriev I.V."/>
            <person name="Miller A.N."/>
            <person name="O'Donnell K."/>
            <person name="Stajich J.E."/>
            <person name="Bonito G."/>
        </authorList>
    </citation>
    <scope>NUCLEOTIDE SEQUENCE</scope>
    <source>
        <strain evidence="2">BC1065</strain>
    </source>
</reference>
<keyword evidence="3" id="KW-1185">Reference proteome</keyword>
<feature type="chain" id="PRO_5040434021" evidence="1">
    <location>
        <begin position="19"/>
        <end position="107"/>
    </location>
</feature>